<keyword evidence="2" id="KW-1185">Reference proteome</keyword>
<reference evidence="1 2" key="1">
    <citation type="submission" date="2019-07" db="EMBL/GenBank/DDBJ databases">
        <title>Whole genome shotgun sequence of Novosphingobium sediminis NBRC 106119.</title>
        <authorList>
            <person name="Hosoyama A."/>
            <person name="Uohara A."/>
            <person name="Ohji S."/>
            <person name="Ichikawa N."/>
        </authorList>
    </citation>
    <scope>NUCLEOTIDE SEQUENCE [LARGE SCALE GENOMIC DNA]</scope>
    <source>
        <strain evidence="1 2">NBRC 106119</strain>
    </source>
</reference>
<accession>A0A512AIA0</accession>
<dbReference type="RefSeq" id="WP_147158771.1">
    <property type="nucleotide sequence ID" value="NZ_BJYR01000008.1"/>
</dbReference>
<evidence type="ECO:0000313" key="1">
    <source>
        <dbReference type="EMBL" id="GEN99411.1"/>
    </source>
</evidence>
<evidence type="ECO:0008006" key="3">
    <source>
        <dbReference type="Google" id="ProtNLM"/>
    </source>
</evidence>
<proteinExistence type="predicted"/>
<sequence>MHLGTHKTGTTTFQRILSNNHYKLMESGLWWELEYPVHHHAAWEIMSGGHGTLDTMIENAGRHGCDTVIVSSEEFEGALRFHGMLDAVEKSVRKNEISSIEWHVSIRDPGEYFASLYYELQKHFHQNLRQMYYDICQKGYLYLEHPFPDLPAPFCCFVFDYSKYLGEFQTQLDARNLGKLFVHDYAEAGPFPGWRILEKLNVIDLLDYDIPPLNVRDSNEQIIEKSARNLEKLFPKSGMNDRVRKDFEDSFKIDLENLPLYSESIAEVFGASYAQALRMASGHQSTAGTRTEDHDWRFRSRRSRRQRLVLALRFVYHAFR</sequence>
<comment type="caution">
    <text evidence="1">The sequence shown here is derived from an EMBL/GenBank/DDBJ whole genome shotgun (WGS) entry which is preliminary data.</text>
</comment>
<protein>
    <recommendedName>
        <fullName evidence="3">Sulfotransferase family protein</fullName>
    </recommendedName>
</protein>
<evidence type="ECO:0000313" key="2">
    <source>
        <dbReference type="Proteomes" id="UP000321464"/>
    </source>
</evidence>
<dbReference type="EMBL" id="BJYR01000008">
    <property type="protein sequence ID" value="GEN99411.1"/>
    <property type="molecule type" value="Genomic_DNA"/>
</dbReference>
<dbReference type="AlphaFoldDB" id="A0A512AIA0"/>
<gene>
    <name evidence="1" type="ORF">NSE01_12440</name>
</gene>
<name>A0A512AIA0_9SPHN</name>
<dbReference type="OrthoDB" id="7540582at2"/>
<dbReference type="Proteomes" id="UP000321464">
    <property type="component" value="Unassembled WGS sequence"/>
</dbReference>
<organism evidence="1 2">
    <name type="scientific">Novosphingobium sediminis</name>
    <dbReference type="NCBI Taxonomy" id="707214"/>
    <lineage>
        <taxon>Bacteria</taxon>
        <taxon>Pseudomonadati</taxon>
        <taxon>Pseudomonadota</taxon>
        <taxon>Alphaproteobacteria</taxon>
        <taxon>Sphingomonadales</taxon>
        <taxon>Sphingomonadaceae</taxon>
        <taxon>Novosphingobium</taxon>
    </lineage>
</organism>